<evidence type="ECO:0000256" key="1">
    <source>
        <dbReference type="ARBA" id="ARBA00022448"/>
    </source>
</evidence>
<proteinExistence type="predicted"/>
<keyword evidence="2" id="KW-1003">Cell membrane</keyword>
<dbReference type="GO" id="GO:0015408">
    <property type="term" value="F:ABC-type ferric iron transporter activity"/>
    <property type="evidence" value="ECO:0007669"/>
    <property type="project" value="InterPro"/>
</dbReference>
<dbReference type="InterPro" id="IPR015853">
    <property type="entry name" value="ABC_transpr_FbpC"/>
</dbReference>
<dbReference type="PROSITE" id="PS50893">
    <property type="entry name" value="ABC_TRANSPORTER_2"/>
    <property type="match status" value="1"/>
</dbReference>
<reference evidence="12" key="1">
    <citation type="submission" date="2016-10" db="EMBL/GenBank/DDBJ databases">
        <authorList>
            <person name="Varghese N."/>
            <person name="Submissions S."/>
        </authorList>
    </citation>
    <scope>NUCLEOTIDE SEQUENCE [LARGE SCALE GENOMIC DNA]</scope>
    <source>
        <strain evidence="12">DSM 8344</strain>
    </source>
</reference>
<evidence type="ECO:0000256" key="7">
    <source>
        <dbReference type="ARBA" id="ARBA00023065"/>
    </source>
</evidence>
<dbReference type="Gene3D" id="3.40.50.300">
    <property type="entry name" value="P-loop containing nucleotide triphosphate hydrolases"/>
    <property type="match status" value="1"/>
</dbReference>
<dbReference type="EC" id="7.6.2.9" evidence="9"/>
<name>A0A1G8G7C8_9FIRM</name>
<dbReference type="InterPro" id="IPR027417">
    <property type="entry name" value="P-loop_NTPase"/>
</dbReference>
<dbReference type="SMART" id="SM00382">
    <property type="entry name" value="AAA"/>
    <property type="match status" value="1"/>
</dbReference>
<dbReference type="Proteomes" id="UP000198656">
    <property type="component" value="Unassembled WGS sequence"/>
</dbReference>
<dbReference type="InterPro" id="IPR050093">
    <property type="entry name" value="ABC_SmlMolc_Importer"/>
</dbReference>
<evidence type="ECO:0000313" key="11">
    <source>
        <dbReference type="EMBL" id="SDH90305.1"/>
    </source>
</evidence>
<dbReference type="RefSeq" id="WP_092334791.1">
    <property type="nucleotide sequence ID" value="NZ_FNCP01000021.1"/>
</dbReference>
<dbReference type="PANTHER" id="PTHR42781">
    <property type="entry name" value="SPERMIDINE/PUTRESCINE IMPORT ATP-BINDING PROTEIN POTA"/>
    <property type="match status" value="1"/>
</dbReference>
<evidence type="ECO:0000256" key="8">
    <source>
        <dbReference type="ARBA" id="ARBA00023136"/>
    </source>
</evidence>
<dbReference type="OrthoDB" id="9802264at2"/>
<keyword evidence="3" id="KW-0410">Iron transport</keyword>
<keyword evidence="7" id="KW-0406">Ion transport</keyword>
<accession>A0A1G8G7C8</accession>
<gene>
    <name evidence="11" type="ORF">SAMN05443529_12186</name>
</gene>
<sequence length="360" mass="39723">MNHLYLKGIEKGYYHSDSDSFELNIPQLTIQEGELFALLGPSGCGKTTLLKVVAGLLEPDRGEVLLGDQTISKIPTEKRGLGMVFQQALLFPHMTVEANVAFGLKMKGISKGVRLEKAKSMLKAVGLSGFGDRFPAELSGGQQQRVSLARALVTCPQVLLLDEPFSSLDPELREEMRDLLKGLQQDYKLTTLLVTHDVNEAFVLADKIGIMKQGRIMQIDQPQILYENPNSPEIALFLGARNVIYGQLSQGVFRTGSFKLAVPGKEEFYQQSGWIVLRSENLKLCPVPASTEFSQINRDLILRGSVVKSVFSQGSYHVTVQIESQSVNLSFPADQSSKPGLGEALELTYDPQSLVFIPEY</sequence>
<evidence type="ECO:0000256" key="4">
    <source>
        <dbReference type="ARBA" id="ARBA00022741"/>
    </source>
</evidence>
<keyword evidence="4" id="KW-0547">Nucleotide-binding</keyword>
<dbReference type="InterPro" id="IPR003439">
    <property type="entry name" value="ABC_transporter-like_ATP-bd"/>
</dbReference>
<keyword evidence="5 11" id="KW-0067">ATP-binding</keyword>
<evidence type="ECO:0000256" key="5">
    <source>
        <dbReference type="ARBA" id="ARBA00022840"/>
    </source>
</evidence>
<keyword evidence="6" id="KW-0408">Iron</keyword>
<dbReference type="PROSITE" id="PS00211">
    <property type="entry name" value="ABC_TRANSPORTER_1"/>
    <property type="match status" value="1"/>
</dbReference>
<dbReference type="GO" id="GO:0016020">
    <property type="term" value="C:membrane"/>
    <property type="evidence" value="ECO:0007669"/>
    <property type="project" value="InterPro"/>
</dbReference>
<evidence type="ECO:0000313" key="12">
    <source>
        <dbReference type="Proteomes" id="UP000198656"/>
    </source>
</evidence>
<dbReference type="Pfam" id="PF00005">
    <property type="entry name" value="ABC_tran"/>
    <property type="match status" value="1"/>
</dbReference>
<dbReference type="GO" id="GO:0016887">
    <property type="term" value="F:ATP hydrolysis activity"/>
    <property type="evidence" value="ECO:0007669"/>
    <property type="project" value="InterPro"/>
</dbReference>
<dbReference type="GO" id="GO:0005524">
    <property type="term" value="F:ATP binding"/>
    <property type="evidence" value="ECO:0007669"/>
    <property type="project" value="UniProtKB-KW"/>
</dbReference>
<dbReference type="AlphaFoldDB" id="A0A1G8G7C8"/>
<dbReference type="SUPFAM" id="SSF52540">
    <property type="entry name" value="P-loop containing nucleoside triphosphate hydrolases"/>
    <property type="match status" value="1"/>
</dbReference>
<evidence type="ECO:0000256" key="6">
    <source>
        <dbReference type="ARBA" id="ARBA00023004"/>
    </source>
</evidence>
<dbReference type="STRING" id="1121419.SAMN05443529_12186"/>
<dbReference type="PANTHER" id="PTHR42781:SF4">
    <property type="entry name" value="SPERMIDINE_PUTRESCINE IMPORT ATP-BINDING PROTEIN POTA"/>
    <property type="match status" value="1"/>
</dbReference>
<dbReference type="GO" id="GO:0015418">
    <property type="term" value="F:ABC-type quaternary ammonium compound transporting activity"/>
    <property type="evidence" value="ECO:0007669"/>
    <property type="project" value="UniProtKB-EC"/>
</dbReference>
<keyword evidence="12" id="KW-1185">Reference proteome</keyword>
<dbReference type="FunFam" id="3.40.50.300:FF:000425">
    <property type="entry name" value="Probable ABC transporter, ATP-binding subunit"/>
    <property type="match status" value="1"/>
</dbReference>
<evidence type="ECO:0000259" key="10">
    <source>
        <dbReference type="PROSITE" id="PS50893"/>
    </source>
</evidence>
<protein>
    <recommendedName>
        <fullName evidence="9">ABC-type quaternary amine transporter</fullName>
        <ecNumber evidence="9">7.6.2.9</ecNumber>
    </recommendedName>
</protein>
<feature type="domain" description="ABC transporter" evidence="10">
    <location>
        <begin position="4"/>
        <end position="238"/>
    </location>
</feature>
<dbReference type="CDD" id="cd03259">
    <property type="entry name" value="ABC_Carb_Solutes_like"/>
    <property type="match status" value="1"/>
</dbReference>
<keyword evidence="8" id="KW-0472">Membrane</keyword>
<organism evidence="11 12">
    <name type="scientific">Desulfosporosinus hippei DSM 8344</name>
    <dbReference type="NCBI Taxonomy" id="1121419"/>
    <lineage>
        <taxon>Bacteria</taxon>
        <taxon>Bacillati</taxon>
        <taxon>Bacillota</taxon>
        <taxon>Clostridia</taxon>
        <taxon>Eubacteriales</taxon>
        <taxon>Desulfitobacteriaceae</taxon>
        <taxon>Desulfosporosinus</taxon>
    </lineage>
</organism>
<evidence type="ECO:0000256" key="2">
    <source>
        <dbReference type="ARBA" id="ARBA00022475"/>
    </source>
</evidence>
<evidence type="ECO:0000256" key="3">
    <source>
        <dbReference type="ARBA" id="ARBA00022496"/>
    </source>
</evidence>
<dbReference type="InterPro" id="IPR003593">
    <property type="entry name" value="AAA+_ATPase"/>
</dbReference>
<evidence type="ECO:0000256" key="9">
    <source>
        <dbReference type="ARBA" id="ARBA00066388"/>
    </source>
</evidence>
<dbReference type="InterPro" id="IPR017871">
    <property type="entry name" value="ABC_transporter-like_CS"/>
</dbReference>
<dbReference type="EMBL" id="FNCP01000021">
    <property type="protein sequence ID" value="SDH90305.1"/>
    <property type="molecule type" value="Genomic_DNA"/>
</dbReference>
<keyword evidence="1" id="KW-0813">Transport</keyword>